<accession>A0A9N7UIP6</accession>
<reference evidence="2" key="1">
    <citation type="submission" date="2020-03" db="EMBL/GenBank/DDBJ databases">
        <authorList>
            <person name="Weist P."/>
        </authorList>
    </citation>
    <scope>NUCLEOTIDE SEQUENCE</scope>
</reference>
<feature type="region of interest" description="Disordered" evidence="1">
    <location>
        <begin position="198"/>
        <end position="233"/>
    </location>
</feature>
<protein>
    <submittedName>
        <fullName evidence="2">Uncharacterized protein</fullName>
    </submittedName>
</protein>
<dbReference type="AlphaFoldDB" id="A0A9N7UIP6"/>
<feature type="region of interest" description="Disordered" evidence="1">
    <location>
        <begin position="1"/>
        <end position="43"/>
    </location>
</feature>
<organism evidence="2 3">
    <name type="scientific">Pleuronectes platessa</name>
    <name type="common">European plaice</name>
    <dbReference type="NCBI Taxonomy" id="8262"/>
    <lineage>
        <taxon>Eukaryota</taxon>
        <taxon>Metazoa</taxon>
        <taxon>Chordata</taxon>
        <taxon>Craniata</taxon>
        <taxon>Vertebrata</taxon>
        <taxon>Euteleostomi</taxon>
        <taxon>Actinopterygii</taxon>
        <taxon>Neopterygii</taxon>
        <taxon>Teleostei</taxon>
        <taxon>Neoteleostei</taxon>
        <taxon>Acanthomorphata</taxon>
        <taxon>Carangaria</taxon>
        <taxon>Pleuronectiformes</taxon>
        <taxon>Pleuronectoidei</taxon>
        <taxon>Pleuronectidae</taxon>
        <taxon>Pleuronectes</taxon>
    </lineage>
</organism>
<dbReference type="EMBL" id="CADEAL010001296">
    <property type="protein sequence ID" value="CAB1430994.1"/>
    <property type="molecule type" value="Genomic_DNA"/>
</dbReference>
<comment type="caution">
    <text evidence="2">The sequence shown here is derived from an EMBL/GenBank/DDBJ whole genome shotgun (WGS) entry which is preliminary data.</text>
</comment>
<feature type="compositionally biased region" description="Pro residues" evidence="1">
    <location>
        <begin position="148"/>
        <end position="178"/>
    </location>
</feature>
<name>A0A9N7UIP6_PLEPL</name>
<feature type="region of interest" description="Disordered" evidence="1">
    <location>
        <begin position="148"/>
        <end position="184"/>
    </location>
</feature>
<dbReference type="Proteomes" id="UP001153269">
    <property type="component" value="Unassembled WGS sequence"/>
</dbReference>
<sequence length="233" mass="24914">MFDKSSVRVIQGHPGSSRVIQGHPGSSRAAAGENQGSLSAPRVRPLDDLERAAERVHMNGFLRHVTSSCCSTDATSHLNASDPEKLLLRFSERKTNSPSQLQVNSPLLLIPPSLHSSTPPSLHPSIPPPLHPSIPPLLHPSIPPSLHPSIPPLLHPPSLHPSTPPPLHPSIPPPPPLHPSTVPSPMFSVSQLHVLQLLRSQRNLGPPVAPPGSTENPSRRGGTCGNRKQIDLK</sequence>
<evidence type="ECO:0000313" key="2">
    <source>
        <dbReference type="EMBL" id="CAB1430994.1"/>
    </source>
</evidence>
<proteinExistence type="predicted"/>
<gene>
    <name evidence="2" type="ORF">PLEPLA_LOCUS18990</name>
</gene>
<evidence type="ECO:0000256" key="1">
    <source>
        <dbReference type="SAM" id="MobiDB-lite"/>
    </source>
</evidence>
<keyword evidence="3" id="KW-1185">Reference proteome</keyword>
<evidence type="ECO:0000313" key="3">
    <source>
        <dbReference type="Proteomes" id="UP001153269"/>
    </source>
</evidence>